<sequence>MGTLEELQNELILSAQFGQQLLEENARLKLEIGHLSALRSPSAADNTNTADDTISAALALSAARAPALTAAATEAHILRIEKQAGDLQTRLESCEEQLKAAEIARDKAERRRVEAVEQARRDADFAARRIEQLEEECGQFRAERADQSKKERDNKRADSDEVNELRKRVEDLEDVLVSVERERDACVREAGQHTEEIEALLARCRELEERCIEVDSLREGEAACFTRIFELEAVLVREKETVEELQAAVRRLGGDESGFAPTKPSPEDDGEADSNGKSLFSEVEDRRKEWESKHRDLSAKHAGLVRAHNMSIHQQERMRNHISRLSQLSIAKGDQERVRRLEAALAQRESENKELTAKITALEKGAGGGRLLVEIGGSQGGPKGVEALGPLRLRLQHLTAENEALRRENRTGRMMRLGETEKLRTTEKMLAHRDQELEMERAKLANIKFELDDLKLRIKAGIFEPTESQPSAPLPKDGGSDGENRTRRMDSRVSSAKQSHSRFSGLVKVPEDEADGWIGVKSDVAGASTQVADTPDLEEPSIELDYTQDDVNVELPVTPLRPSHSSNASPSSTMTSSPSFSESTTSSTSSPFSALLTSRLNETPSRQQSQQSPQSPDSIMLSTSPVHNSIGKSSYSELPSPAAARSAFARTGRSLLEKADSPKKVYVNSSKTEKEECRTQ</sequence>
<gene>
    <name evidence="3" type="ORF">M427DRAFT_153487</name>
</gene>
<keyword evidence="4" id="KW-1185">Reference proteome</keyword>
<feature type="coiled-coil region" evidence="1">
    <location>
        <begin position="331"/>
        <end position="365"/>
    </location>
</feature>
<feature type="region of interest" description="Disordered" evidence="2">
    <location>
        <begin position="141"/>
        <end position="161"/>
    </location>
</feature>
<proteinExistence type="predicted"/>
<dbReference type="OrthoDB" id="9451547at2759"/>
<feature type="region of interest" description="Disordered" evidence="2">
    <location>
        <begin position="556"/>
        <end position="642"/>
    </location>
</feature>
<dbReference type="OMA" id="NANECNQ"/>
<accession>A0A139AMD9</accession>
<dbReference type="Proteomes" id="UP000070544">
    <property type="component" value="Unassembled WGS sequence"/>
</dbReference>
<evidence type="ECO:0000256" key="1">
    <source>
        <dbReference type="SAM" id="Coils"/>
    </source>
</evidence>
<feature type="region of interest" description="Disordered" evidence="2">
    <location>
        <begin position="253"/>
        <end position="285"/>
    </location>
</feature>
<protein>
    <submittedName>
        <fullName evidence="3">Uncharacterized protein</fullName>
    </submittedName>
</protein>
<feature type="region of interest" description="Disordered" evidence="2">
    <location>
        <begin position="465"/>
        <end position="508"/>
    </location>
</feature>
<dbReference type="AlphaFoldDB" id="A0A139AMD9"/>
<organism evidence="3 4">
    <name type="scientific">Gonapodya prolifera (strain JEL478)</name>
    <name type="common">Monoblepharis prolifera</name>
    <dbReference type="NCBI Taxonomy" id="1344416"/>
    <lineage>
        <taxon>Eukaryota</taxon>
        <taxon>Fungi</taxon>
        <taxon>Fungi incertae sedis</taxon>
        <taxon>Chytridiomycota</taxon>
        <taxon>Chytridiomycota incertae sedis</taxon>
        <taxon>Monoblepharidomycetes</taxon>
        <taxon>Monoblepharidales</taxon>
        <taxon>Gonapodyaceae</taxon>
        <taxon>Gonapodya</taxon>
    </lineage>
</organism>
<evidence type="ECO:0000313" key="4">
    <source>
        <dbReference type="Proteomes" id="UP000070544"/>
    </source>
</evidence>
<keyword evidence="1" id="KW-0175">Coiled coil</keyword>
<name>A0A139AMD9_GONPJ</name>
<dbReference type="STRING" id="1344416.A0A139AMD9"/>
<evidence type="ECO:0000313" key="3">
    <source>
        <dbReference type="EMBL" id="KXS17932.1"/>
    </source>
</evidence>
<feature type="compositionally biased region" description="Basic and acidic residues" evidence="2">
    <location>
        <begin position="478"/>
        <end position="491"/>
    </location>
</feature>
<dbReference type="EMBL" id="KQ965744">
    <property type="protein sequence ID" value="KXS17932.1"/>
    <property type="molecule type" value="Genomic_DNA"/>
</dbReference>
<reference evidence="3 4" key="1">
    <citation type="journal article" date="2015" name="Genome Biol. Evol.">
        <title>Phylogenomic analyses indicate that early fungi evolved digesting cell walls of algal ancestors of land plants.</title>
        <authorList>
            <person name="Chang Y."/>
            <person name="Wang S."/>
            <person name="Sekimoto S."/>
            <person name="Aerts A.L."/>
            <person name="Choi C."/>
            <person name="Clum A."/>
            <person name="LaButti K.M."/>
            <person name="Lindquist E.A."/>
            <person name="Yee Ngan C."/>
            <person name="Ohm R.A."/>
            <person name="Salamov A.A."/>
            <person name="Grigoriev I.V."/>
            <person name="Spatafora J.W."/>
            <person name="Berbee M.L."/>
        </authorList>
    </citation>
    <scope>NUCLEOTIDE SEQUENCE [LARGE SCALE GENOMIC DNA]</scope>
    <source>
        <strain evidence="3 4">JEL478</strain>
    </source>
</reference>
<feature type="compositionally biased region" description="Polar residues" evidence="2">
    <location>
        <begin position="620"/>
        <end position="637"/>
    </location>
</feature>
<feature type="compositionally biased region" description="Low complexity" evidence="2">
    <location>
        <begin position="562"/>
        <end position="618"/>
    </location>
</feature>
<feature type="compositionally biased region" description="Polar residues" evidence="2">
    <location>
        <begin position="492"/>
        <end position="502"/>
    </location>
</feature>
<evidence type="ECO:0000256" key="2">
    <source>
        <dbReference type="SAM" id="MobiDB-lite"/>
    </source>
</evidence>